<dbReference type="eggNOG" id="COG1463">
    <property type="taxonomic scope" value="Bacteria"/>
</dbReference>
<dbReference type="EMBL" id="AP012338">
    <property type="protein sequence ID" value="BAM03836.1"/>
    <property type="molecule type" value="Genomic_DNA"/>
</dbReference>
<dbReference type="PANTHER" id="PTHR33371:SF4">
    <property type="entry name" value="INTERMEMBRANE PHOSPHOLIPID TRANSPORT SYSTEM BINDING PROTEIN MLAD"/>
    <property type="match status" value="1"/>
</dbReference>
<dbReference type="PANTHER" id="PTHR33371">
    <property type="entry name" value="INTERMEMBRANE PHOSPHOLIPID TRANSPORT SYSTEM BINDING PROTEIN MLAD-RELATED"/>
    <property type="match status" value="1"/>
</dbReference>
<evidence type="ECO:0000256" key="1">
    <source>
        <dbReference type="SAM" id="Phobius"/>
    </source>
</evidence>
<accession>I0IEZ8</accession>
<dbReference type="STRING" id="1142394.PSMK_16770"/>
<dbReference type="InterPro" id="IPR052336">
    <property type="entry name" value="MlaD_Phospholipid_Transporter"/>
</dbReference>
<feature type="transmembrane region" description="Helical" evidence="1">
    <location>
        <begin position="12"/>
        <end position="33"/>
    </location>
</feature>
<organism evidence="2 3">
    <name type="scientific">Phycisphaera mikurensis (strain NBRC 102666 / KCTC 22515 / FYK2301M01)</name>
    <dbReference type="NCBI Taxonomy" id="1142394"/>
    <lineage>
        <taxon>Bacteria</taxon>
        <taxon>Pseudomonadati</taxon>
        <taxon>Planctomycetota</taxon>
        <taxon>Phycisphaerae</taxon>
        <taxon>Phycisphaerales</taxon>
        <taxon>Phycisphaeraceae</taxon>
        <taxon>Phycisphaera</taxon>
    </lineage>
</organism>
<keyword evidence="1" id="KW-1133">Transmembrane helix</keyword>
<keyword evidence="3" id="KW-1185">Reference proteome</keyword>
<reference evidence="2 3" key="1">
    <citation type="submission" date="2012-02" db="EMBL/GenBank/DDBJ databases">
        <title>Complete genome sequence of Phycisphaera mikurensis NBRC 102666.</title>
        <authorList>
            <person name="Ankai A."/>
            <person name="Hosoyama A."/>
            <person name="Terui Y."/>
            <person name="Sekine M."/>
            <person name="Fukai R."/>
            <person name="Kato Y."/>
            <person name="Nakamura S."/>
            <person name="Yamada-Narita S."/>
            <person name="Kawakoshi A."/>
            <person name="Fukunaga Y."/>
            <person name="Yamazaki S."/>
            <person name="Fujita N."/>
        </authorList>
    </citation>
    <scope>NUCLEOTIDE SEQUENCE [LARGE SCALE GENOMIC DNA]</scope>
    <source>
        <strain evidence="3">NBRC 102666 / KCTC 22515 / FYK2301M01</strain>
    </source>
</reference>
<keyword evidence="1" id="KW-0472">Membrane</keyword>
<name>I0IEZ8_PHYMF</name>
<gene>
    <name evidence="2" type="ordered locus">PSMK_16770</name>
</gene>
<proteinExistence type="predicted"/>
<evidence type="ECO:0000313" key="2">
    <source>
        <dbReference type="EMBL" id="BAM03836.1"/>
    </source>
</evidence>
<evidence type="ECO:0000313" key="3">
    <source>
        <dbReference type="Proteomes" id="UP000007881"/>
    </source>
</evidence>
<protein>
    <recommendedName>
        <fullName evidence="4">Mce/MlaD domain-containing protein</fullName>
    </recommendedName>
</protein>
<dbReference type="KEGG" id="phm:PSMK_16770"/>
<evidence type="ECO:0008006" key="4">
    <source>
        <dbReference type="Google" id="ProtNLM"/>
    </source>
</evidence>
<dbReference type="Proteomes" id="UP000007881">
    <property type="component" value="Chromosome"/>
</dbReference>
<keyword evidence="1" id="KW-0812">Transmembrane</keyword>
<dbReference type="HOGENOM" id="CLU_699910_0_0_0"/>
<dbReference type="RefSeq" id="WP_014437054.1">
    <property type="nucleotide sequence ID" value="NC_017080.1"/>
</dbReference>
<sequence>MAASNERAAFKAGLFILAMAVLAVVMVFLVRGFRGSLGDTQRVTVVFGPGANAAALTAGSPVRIFGVGVGSVAEARVVPDEEQGALVEVVASLPSGFDVMSDAEVIASASLTGESWLDFVTLGSGEKMEPGGRIDGSSGGFQKALDVVNEALPAAVQAVEQVTRVTQRLDALVVKLESQVDPLVADVTALTEVAASAAGELDALLGDSGGDLRSTFKSLAGVTEAAEAKVPALLDRGETLLTDADATLAKADPLLDRVGPVIADTRAVVSDVRGLVRTNAGPITRTVESLERTALDARGAASELRAAPWRILYKPKEKDQRNLALYAAARDYAAGAQDLEAAAEALRVAVEAAPEDGTLSAEETERLAELRRRVVGSYDNYERVQAQLWQQFER</sequence>
<dbReference type="AlphaFoldDB" id="I0IEZ8"/>